<gene>
    <name evidence="5" type="ORF">ESY86_02945</name>
</gene>
<evidence type="ECO:0000259" key="4">
    <source>
        <dbReference type="PROSITE" id="PS50110"/>
    </source>
</evidence>
<dbReference type="EMBL" id="VORO01000002">
    <property type="protein sequence ID" value="TXD90929.1"/>
    <property type="molecule type" value="Genomic_DNA"/>
</dbReference>
<dbReference type="OrthoDB" id="9789181at2"/>
<dbReference type="SUPFAM" id="SSF52172">
    <property type="entry name" value="CheY-like"/>
    <property type="match status" value="1"/>
</dbReference>
<reference evidence="5 6" key="1">
    <citation type="submission" date="2019-08" db="EMBL/GenBank/DDBJ databases">
        <title>Genomes of Subsaximicrobium wynnwilliamsii strains.</title>
        <authorList>
            <person name="Bowman J.P."/>
        </authorList>
    </citation>
    <scope>NUCLEOTIDE SEQUENCE [LARGE SCALE GENOMIC DNA]</scope>
    <source>
        <strain evidence="5 6">2-80-2</strain>
    </source>
</reference>
<proteinExistence type="predicted"/>
<dbReference type="PANTHER" id="PTHR44591:SF14">
    <property type="entry name" value="PROTEIN PILG"/>
    <property type="match status" value="1"/>
</dbReference>
<sequence length="125" mass="13892">MNKVLLVEDDLNLGIMIHDLLELSGYEVKLLRLADQTIKCLQQDQFDLVIMDKLLNGMDGTVICSEIRKTDTISDTPVPMMSALDGAKTLCIKAGATNFISKPFEIEDLLAKVKDVIRHETDIGD</sequence>
<dbReference type="Gene3D" id="3.40.50.2300">
    <property type="match status" value="1"/>
</dbReference>
<keyword evidence="2" id="KW-0902">Two-component regulatory system</keyword>
<dbReference type="AlphaFoldDB" id="A0A5C6ZLK8"/>
<evidence type="ECO:0000256" key="1">
    <source>
        <dbReference type="ARBA" id="ARBA00022553"/>
    </source>
</evidence>
<dbReference type="Proteomes" id="UP000321578">
    <property type="component" value="Unassembled WGS sequence"/>
</dbReference>
<dbReference type="PROSITE" id="PS50110">
    <property type="entry name" value="RESPONSE_REGULATORY"/>
    <property type="match status" value="1"/>
</dbReference>
<dbReference type="RefSeq" id="WP_147085030.1">
    <property type="nucleotide sequence ID" value="NZ_VORM01000001.1"/>
</dbReference>
<dbReference type="PANTHER" id="PTHR44591">
    <property type="entry name" value="STRESS RESPONSE REGULATOR PROTEIN 1"/>
    <property type="match status" value="1"/>
</dbReference>
<comment type="caution">
    <text evidence="5">The sequence shown here is derived from an EMBL/GenBank/DDBJ whole genome shotgun (WGS) entry which is preliminary data.</text>
</comment>
<dbReference type="InterPro" id="IPR050595">
    <property type="entry name" value="Bact_response_regulator"/>
</dbReference>
<evidence type="ECO:0000313" key="6">
    <source>
        <dbReference type="Proteomes" id="UP000321578"/>
    </source>
</evidence>
<accession>A0A5C6ZLK8</accession>
<feature type="modified residue" description="4-aspartylphosphate" evidence="3">
    <location>
        <position position="52"/>
    </location>
</feature>
<dbReference type="SMART" id="SM00448">
    <property type="entry name" value="REC"/>
    <property type="match status" value="1"/>
</dbReference>
<evidence type="ECO:0000313" key="5">
    <source>
        <dbReference type="EMBL" id="TXD90929.1"/>
    </source>
</evidence>
<evidence type="ECO:0000256" key="2">
    <source>
        <dbReference type="ARBA" id="ARBA00023012"/>
    </source>
</evidence>
<dbReference type="Pfam" id="PF00072">
    <property type="entry name" value="Response_reg"/>
    <property type="match status" value="1"/>
</dbReference>
<protein>
    <submittedName>
        <fullName evidence="5">Response regulator transcription factor</fullName>
    </submittedName>
</protein>
<dbReference type="InterPro" id="IPR001789">
    <property type="entry name" value="Sig_transdc_resp-reg_receiver"/>
</dbReference>
<feature type="domain" description="Response regulatory" evidence="4">
    <location>
        <begin position="3"/>
        <end position="117"/>
    </location>
</feature>
<organism evidence="5 6">
    <name type="scientific">Subsaximicrobium wynnwilliamsii</name>
    <dbReference type="NCBI Taxonomy" id="291179"/>
    <lineage>
        <taxon>Bacteria</taxon>
        <taxon>Pseudomonadati</taxon>
        <taxon>Bacteroidota</taxon>
        <taxon>Flavobacteriia</taxon>
        <taxon>Flavobacteriales</taxon>
        <taxon>Flavobacteriaceae</taxon>
        <taxon>Subsaximicrobium</taxon>
    </lineage>
</organism>
<keyword evidence="1 3" id="KW-0597">Phosphoprotein</keyword>
<dbReference type="InterPro" id="IPR011006">
    <property type="entry name" value="CheY-like_superfamily"/>
</dbReference>
<keyword evidence="6" id="KW-1185">Reference proteome</keyword>
<dbReference type="GO" id="GO:0000160">
    <property type="term" value="P:phosphorelay signal transduction system"/>
    <property type="evidence" value="ECO:0007669"/>
    <property type="project" value="UniProtKB-KW"/>
</dbReference>
<evidence type="ECO:0000256" key="3">
    <source>
        <dbReference type="PROSITE-ProRule" id="PRU00169"/>
    </source>
</evidence>
<name>A0A5C6ZLK8_9FLAO</name>